<evidence type="ECO:0000313" key="3">
    <source>
        <dbReference type="Proteomes" id="UP000002595"/>
    </source>
</evidence>
<dbReference type="Proteomes" id="UP000002595">
    <property type="component" value="Chromosome"/>
</dbReference>
<evidence type="ECO:0000313" key="2">
    <source>
        <dbReference type="EMBL" id="ABL88070.1"/>
    </source>
</evidence>
<sequence>MAENKDIERGRRLLIPPYLTPQQEKKEQKKGERRVRVKAAEGVEEGVAKLPTDVYEELGRPEEVEIVAPGGSAHEKKRVFKVVHDEKVPKGEVHISIDVLRTLGVADGTVVTIRKK</sequence>
<reference evidence="2" key="1">
    <citation type="submission" date="2006-12" db="EMBL/GenBank/DDBJ databases">
        <title>Complete sequence of Pyrobaculum islandicum DSM 4184.</title>
        <authorList>
            <person name="Copeland A."/>
            <person name="Lucas S."/>
            <person name="Lapidus A."/>
            <person name="Barry K."/>
            <person name="Detter J.C."/>
            <person name="Glavina del Rio T."/>
            <person name="Dalin E."/>
            <person name="Tice H."/>
            <person name="Pitluck S."/>
            <person name="Meincke L."/>
            <person name="Brettin T."/>
            <person name="Bruce D."/>
            <person name="Han C."/>
            <person name="Tapia R."/>
            <person name="Gilna P."/>
            <person name="Schmutz J."/>
            <person name="Larimer F."/>
            <person name="Land M."/>
            <person name="Hauser L."/>
            <person name="Kyrpides N."/>
            <person name="Mikhailova N."/>
            <person name="Cozen A.E."/>
            <person name="Fitz-Gibbon S.T."/>
            <person name="House C.H."/>
            <person name="Saltikov C."/>
            <person name="Lowe T."/>
            <person name="Richardson P."/>
        </authorList>
    </citation>
    <scope>NUCLEOTIDE SEQUENCE [LARGE SCALE GENOMIC DNA]</scope>
    <source>
        <strain evidence="2">DSM 4184</strain>
    </source>
</reference>
<dbReference type="RefSeq" id="WP_011762645.1">
    <property type="nucleotide sequence ID" value="NC_008701.1"/>
</dbReference>
<dbReference type="KEGG" id="pis:Pisl_0894"/>
<evidence type="ECO:0000256" key="1">
    <source>
        <dbReference type="SAM" id="MobiDB-lite"/>
    </source>
</evidence>
<dbReference type="STRING" id="384616.Pisl_0894"/>
<protein>
    <submittedName>
        <fullName evidence="2">Uncharacterized protein</fullName>
    </submittedName>
</protein>
<proteinExistence type="predicted"/>
<keyword evidence="3" id="KW-1185">Reference proteome</keyword>
<feature type="compositionally biased region" description="Basic and acidic residues" evidence="1">
    <location>
        <begin position="1"/>
        <end position="11"/>
    </location>
</feature>
<organism evidence="2 3">
    <name type="scientific">Pyrobaculum islandicum (strain DSM 4184 / JCM 9189 / GEO3)</name>
    <dbReference type="NCBI Taxonomy" id="384616"/>
    <lineage>
        <taxon>Archaea</taxon>
        <taxon>Thermoproteota</taxon>
        <taxon>Thermoprotei</taxon>
        <taxon>Thermoproteales</taxon>
        <taxon>Thermoproteaceae</taxon>
        <taxon>Pyrobaculum</taxon>
    </lineage>
</organism>
<accession>A1RSY8</accession>
<dbReference type="eggNOG" id="arCOG04224">
    <property type="taxonomic scope" value="Archaea"/>
</dbReference>
<dbReference type="OrthoDB" id="27767at2157"/>
<gene>
    <name evidence="2" type="ordered locus">Pisl_0894</name>
</gene>
<dbReference type="GeneID" id="4617296"/>
<feature type="region of interest" description="Disordered" evidence="1">
    <location>
        <begin position="1"/>
        <end position="37"/>
    </location>
</feature>
<dbReference type="EMBL" id="CP000504">
    <property type="protein sequence ID" value="ABL88070.1"/>
    <property type="molecule type" value="Genomic_DNA"/>
</dbReference>
<dbReference type="HOGENOM" id="CLU_157709_1_0_2"/>
<dbReference type="AlphaFoldDB" id="A1RSY8"/>
<name>A1RSY8_PYRIL</name>